<protein>
    <submittedName>
        <fullName evidence="1">Phage-related DNA maturase</fullName>
    </submittedName>
</protein>
<name>A0A0F7LBK8_9VIRU</name>
<reference evidence="1" key="2">
    <citation type="submission" date="2015-03" db="EMBL/GenBank/DDBJ databases">
        <authorList>
            <person name="Chow C.-E.T."/>
            <person name="Winget D.M."/>
            <person name="White R.A.III."/>
            <person name="Hallam S.J."/>
            <person name="Suttle C.A."/>
        </authorList>
    </citation>
    <scope>NUCLEOTIDE SEQUENCE</scope>
    <source>
        <strain evidence="1">Oxic3_3</strain>
    </source>
</reference>
<organism evidence="1">
    <name type="scientific">uncultured marine virus</name>
    <dbReference type="NCBI Taxonomy" id="186617"/>
    <lineage>
        <taxon>Viruses</taxon>
        <taxon>environmental samples</taxon>
    </lineage>
</organism>
<evidence type="ECO:0000313" key="1">
    <source>
        <dbReference type="EMBL" id="AKH48762.1"/>
    </source>
</evidence>
<proteinExistence type="predicted"/>
<dbReference type="EMBL" id="KR029609">
    <property type="protein sequence ID" value="AKH48762.1"/>
    <property type="molecule type" value="Genomic_DNA"/>
</dbReference>
<reference evidence="1" key="1">
    <citation type="journal article" date="2015" name="Front. Microbiol.">
        <title>Combining genomic sequencing methods to explore viral diversity and reveal potential virus-host interactions.</title>
        <authorList>
            <person name="Chow C.E."/>
            <person name="Winget D.M."/>
            <person name="White R.A.III."/>
            <person name="Hallam S.J."/>
            <person name="Suttle C.A."/>
        </authorList>
    </citation>
    <scope>NUCLEOTIDE SEQUENCE</scope>
    <source>
        <strain evidence="1">Oxic3_3</strain>
    </source>
</reference>
<accession>A0A0F7LBK8</accession>
<sequence length="69" mass="7512">MILSSFCLLCLTSSTEQGYKVNSSGLSSSWNIPSPKLDSTMILFTLLSFAMLTSSLRVCSSYPPFRPPA</sequence>